<accession>A0A1I8BMU4</accession>
<comment type="similarity">
    <text evidence="1">Belongs to the insulin family.</text>
</comment>
<evidence type="ECO:0000313" key="4">
    <source>
        <dbReference type="Proteomes" id="UP000095281"/>
    </source>
</evidence>
<keyword evidence="3" id="KW-0472">Membrane</keyword>
<sequence>MFISYILIIFLLAFDCFLISSDASFVRRSNSGLMKLCPPGGESFTAAWEITCGMKRKKRDVNRIENESANIFTKFAKKNNPTEIERLSTALSADKYRAPSMTEMMLLCCRFGCSLRDLMPYCDPFGQWDS</sequence>
<proteinExistence type="inferred from homology"/>
<dbReference type="InterPro" id="IPR036438">
    <property type="entry name" value="Insulin-like_sf"/>
</dbReference>
<dbReference type="AlphaFoldDB" id="A0A1I8BMU4"/>
<dbReference type="InterPro" id="IPR022353">
    <property type="entry name" value="Insulin_CS"/>
</dbReference>
<keyword evidence="2" id="KW-0732">Signal</keyword>
<evidence type="ECO:0000313" key="5">
    <source>
        <dbReference type="WBParaSite" id="MhA1_Contig310.frz3.gene20"/>
    </source>
</evidence>
<organism evidence="4 5">
    <name type="scientific">Meloidogyne hapla</name>
    <name type="common">Root-knot nematode worm</name>
    <dbReference type="NCBI Taxonomy" id="6305"/>
    <lineage>
        <taxon>Eukaryota</taxon>
        <taxon>Metazoa</taxon>
        <taxon>Ecdysozoa</taxon>
        <taxon>Nematoda</taxon>
        <taxon>Chromadorea</taxon>
        <taxon>Rhabditida</taxon>
        <taxon>Tylenchina</taxon>
        <taxon>Tylenchomorpha</taxon>
        <taxon>Tylenchoidea</taxon>
        <taxon>Meloidogynidae</taxon>
        <taxon>Meloidogyninae</taxon>
        <taxon>Meloidogyne</taxon>
    </lineage>
</organism>
<dbReference type="SUPFAM" id="SSF56994">
    <property type="entry name" value="Insulin-like"/>
    <property type="match status" value="1"/>
</dbReference>
<feature type="transmembrane region" description="Helical" evidence="3">
    <location>
        <begin position="6"/>
        <end position="26"/>
    </location>
</feature>
<evidence type="ECO:0000256" key="3">
    <source>
        <dbReference type="SAM" id="Phobius"/>
    </source>
</evidence>
<protein>
    <submittedName>
        <fullName evidence="5">IlGF domain-containing protein</fullName>
    </submittedName>
</protein>
<dbReference type="Proteomes" id="UP000095281">
    <property type="component" value="Unplaced"/>
</dbReference>
<name>A0A1I8BMU4_MELHA</name>
<dbReference type="WBParaSite" id="MhA1_Contig310.frz3.gene20">
    <property type="protein sequence ID" value="MhA1_Contig310.frz3.gene20"/>
    <property type="gene ID" value="MhA1_Contig310.frz3.gene20"/>
</dbReference>
<evidence type="ECO:0000256" key="1">
    <source>
        <dbReference type="ARBA" id="ARBA00009034"/>
    </source>
</evidence>
<reference evidence="5" key="1">
    <citation type="submission" date="2016-11" db="UniProtKB">
        <authorList>
            <consortium name="WormBaseParasite"/>
        </authorList>
    </citation>
    <scope>IDENTIFICATION</scope>
</reference>
<keyword evidence="3" id="KW-0812">Transmembrane</keyword>
<dbReference type="PROSITE" id="PS00262">
    <property type="entry name" value="INSULIN"/>
    <property type="match status" value="1"/>
</dbReference>
<dbReference type="OMA" id="PYCDPFG"/>
<evidence type="ECO:0000256" key="2">
    <source>
        <dbReference type="ARBA" id="ARBA00022729"/>
    </source>
</evidence>
<keyword evidence="4" id="KW-1185">Reference proteome</keyword>
<keyword evidence="3" id="KW-1133">Transmembrane helix</keyword>